<comment type="catalytic activity">
    <reaction evidence="1">
        <text>ATP + protein L-histidine = ADP + protein N-phospho-L-histidine.</text>
        <dbReference type="EC" id="2.7.13.3"/>
    </reaction>
</comment>
<evidence type="ECO:0000256" key="11">
    <source>
        <dbReference type="SAM" id="Phobius"/>
    </source>
</evidence>
<keyword evidence="4" id="KW-0597">Phosphoprotein</keyword>
<dbReference type="PANTHER" id="PTHR45436:SF15">
    <property type="entry name" value="SENSOR HISTIDINE KINASE CUSS"/>
    <property type="match status" value="1"/>
</dbReference>
<feature type="domain" description="Histidine kinase" evidence="12">
    <location>
        <begin position="237"/>
        <end position="455"/>
    </location>
</feature>
<dbReference type="InterPro" id="IPR005467">
    <property type="entry name" value="His_kinase_dom"/>
</dbReference>
<accession>A0A1I5M074</accession>
<evidence type="ECO:0000256" key="8">
    <source>
        <dbReference type="ARBA" id="ARBA00022989"/>
    </source>
</evidence>
<dbReference type="AlphaFoldDB" id="A0A1I5M074"/>
<dbReference type="Pfam" id="PF02518">
    <property type="entry name" value="HATPase_c"/>
    <property type="match status" value="1"/>
</dbReference>
<evidence type="ECO:0000313" key="13">
    <source>
        <dbReference type="EMBL" id="SFP02823.1"/>
    </source>
</evidence>
<evidence type="ECO:0000256" key="6">
    <source>
        <dbReference type="ARBA" id="ARBA00022692"/>
    </source>
</evidence>
<dbReference type="InterPro" id="IPR036890">
    <property type="entry name" value="HATPase_C_sf"/>
</dbReference>
<evidence type="ECO:0000256" key="4">
    <source>
        <dbReference type="ARBA" id="ARBA00022553"/>
    </source>
</evidence>
<sequence length="456" mass="52118">MTIKQKITIAFTLIVAAILVLFSFYVYYSYEDYRQDLIYERLFARAEATRQILQNDSVFRKDIFFSLNDQYEAVYDEGNNLVVSTAESSDYVPEDSFLQLVRSQKKYRFEYRNPKFEFKKEGVAFAYFHNGKIFVAIVTAYDLNGRNMSNTLRYSLLFGNLLALIIIGITGYFFSKKALSPFDQIIHQIDGTDVSGFGFRVKYSDKNDEASWLAASFNQLLEKIQHLGENQKHFISYASHELRTPLTVIKGVLQTSLAYDRKDDEWKKSTVEAIGEVNRTIDLANNLLLLAEVEGLHASPDKSDLDPIEMLMDTISYINHKYPEQLLNFELSDRFSGDSVQAVISGFPHLLRSAFVNVLDNACKYSDFKPVDIFLDKEEEKIVLKVIDKGMGILPSDMENIFLPMMRGQNSHHVRGFGVGLTLVQEIVKIHDGSIHLTSVPHEGTIVTIILPLKHF</sequence>
<keyword evidence="7 13" id="KW-0418">Kinase</keyword>
<dbReference type="InterPro" id="IPR003594">
    <property type="entry name" value="HATPase_dom"/>
</dbReference>
<evidence type="ECO:0000256" key="7">
    <source>
        <dbReference type="ARBA" id="ARBA00022777"/>
    </source>
</evidence>
<keyword evidence="6 11" id="KW-0812">Transmembrane</keyword>
<organism evidence="13 14">
    <name type="scientific">Pseudarcicella hirudinis</name>
    <dbReference type="NCBI Taxonomy" id="1079859"/>
    <lineage>
        <taxon>Bacteria</taxon>
        <taxon>Pseudomonadati</taxon>
        <taxon>Bacteroidota</taxon>
        <taxon>Cytophagia</taxon>
        <taxon>Cytophagales</taxon>
        <taxon>Flectobacillaceae</taxon>
        <taxon>Pseudarcicella</taxon>
    </lineage>
</organism>
<dbReference type="PROSITE" id="PS50109">
    <property type="entry name" value="HIS_KIN"/>
    <property type="match status" value="1"/>
</dbReference>
<gene>
    <name evidence="13" type="ORF">SAMN04515674_10146</name>
</gene>
<dbReference type="OrthoDB" id="1522504at2"/>
<reference evidence="13 14" key="1">
    <citation type="submission" date="2016-10" db="EMBL/GenBank/DDBJ databases">
        <authorList>
            <person name="de Groot N.N."/>
        </authorList>
    </citation>
    <scope>NUCLEOTIDE SEQUENCE [LARGE SCALE GENOMIC DNA]</scope>
    <source>
        <strain evidence="14">E92,LMG 26720,CCM 7988</strain>
    </source>
</reference>
<keyword evidence="5" id="KW-0808">Transferase</keyword>
<comment type="subcellular location">
    <subcellularLocation>
        <location evidence="2">Membrane</location>
        <topology evidence="2">Multi-pass membrane protein</topology>
    </subcellularLocation>
</comment>
<dbReference type="InterPro" id="IPR004358">
    <property type="entry name" value="Sig_transdc_His_kin-like_C"/>
</dbReference>
<evidence type="ECO:0000256" key="9">
    <source>
        <dbReference type="ARBA" id="ARBA00023012"/>
    </source>
</evidence>
<feature type="transmembrane region" description="Helical" evidence="11">
    <location>
        <begin position="124"/>
        <end position="143"/>
    </location>
</feature>
<dbReference type="InterPro" id="IPR003661">
    <property type="entry name" value="HisK_dim/P_dom"/>
</dbReference>
<dbReference type="PANTHER" id="PTHR45436">
    <property type="entry name" value="SENSOR HISTIDINE KINASE YKOH"/>
    <property type="match status" value="1"/>
</dbReference>
<dbReference type="CDD" id="cd00082">
    <property type="entry name" value="HisKA"/>
    <property type="match status" value="1"/>
</dbReference>
<dbReference type="Proteomes" id="UP000199306">
    <property type="component" value="Unassembled WGS sequence"/>
</dbReference>
<keyword evidence="9" id="KW-0902">Two-component regulatory system</keyword>
<evidence type="ECO:0000256" key="3">
    <source>
        <dbReference type="ARBA" id="ARBA00012438"/>
    </source>
</evidence>
<dbReference type="GO" id="GO:0005886">
    <property type="term" value="C:plasma membrane"/>
    <property type="evidence" value="ECO:0007669"/>
    <property type="project" value="TreeGrafter"/>
</dbReference>
<dbReference type="SMART" id="SM00387">
    <property type="entry name" value="HATPase_c"/>
    <property type="match status" value="1"/>
</dbReference>
<evidence type="ECO:0000256" key="2">
    <source>
        <dbReference type="ARBA" id="ARBA00004141"/>
    </source>
</evidence>
<keyword evidence="10 11" id="KW-0472">Membrane</keyword>
<feature type="transmembrane region" description="Helical" evidence="11">
    <location>
        <begin position="7"/>
        <end position="28"/>
    </location>
</feature>
<dbReference type="InterPro" id="IPR036097">
    <property type="entry name" value="HisK_dim/P_sf"/>
</dbReference>
<dbReference type="GO" id="GO:0000155">
    <property type="term" value="F:phosphorelay sensor kinase activity"/>
    <property type="evidence" value="ECO:0007669"/>
    <property type="project" value="InterPro"/>
</dbReference>
<dbReference type="Gene3D" id="3.30.565.10">
    <property type="entry name" value="Histidine kinase-like ATPase, C-terminal domain"/>
    <property type="match status" value="1"/>
</dbReference>
<dbReference type="SMART" id="SM00388">
    <property type="entry name" value="HisKA"/>
    <property type="match status" value="1"/>
</dbReference>
<dbReference type="EC" id="2.7.13.3" evidence="3"/>
<evidence type="ECO:0000313" key="14">
    <source>
        <dbReference type="Proteomes" id="UP000199306"/>
    </source>
</evidence>
<dbReference type="Pfam" id="PF00512">
    <property type="entry name" value="HisKA"/>
    <property type="match status" value="1"/>
</dbReference>
<evidence type="ECO:0000256" key="1">
    <source>
        <dbReference type="ARBA" id="ARBA00000085"/>
    </source>
</evidence>
<keyword evidence="8 11" id="KW-1133">Transmembrane helix</keyword>
<proteinExistence type="predicted"/>
<feature type="transmembrane region" description="Helical" evidence="11">
    <location>
        <begin position="155"/>
        <end position="174"/>
    </location>
</feature>
<keyword evidence="14" id="KW-1185">Reference proteome</keyword>
<dbReference type="RefSeq" id="WP_092010372.1">
    <property type="nucleotide sequence ID" value="NZ_FOXH01000001.1"/>
</dbReference>
<dbReference type="SUPFAM" id="SSF47384">
    <property type="entry name" value="Homodimeric domain of signal transducing histidine kinase"/>
    <property type="match status" value="1"/>
</dbReference>
<dbReference type="InterPro" id="IPR050428">
    <property type="entry name" value="TCS_sensor_his_kinase"/>
</dbReference>
<dbReference type="SUPFAM" id="SSF55874">
    <property type="entry name" value="ATPase domain of HSP90 chaperone/DNA topoisomerase II/histidine kinase"/>
    <property type="match status" value="1"/>
</dbReference>
<dbReference type="Gene3D" id="6.10.340.10">
    <property type="match status" value="1"/>
</dbReference>
<protein>
    <recommendedName>
        <fullName evidence="3">histidine kinase</fullName>
        <ecNumber evidence="3">2.7.13.3</ecNumber>
    </recommendedName>
</protein>
<evidence type="ECO:0000259" key="12">
    <source>
        <dbReference type="PROSITE" id="PS50109"/>
    </source>
</evidence>
<dbReference type="Gene3D" id="1.10.287.130">
    <property type="match status" value="1"/>
</dbReference>
<dbReference type="PRINTS" id="PR00344">
    <property type="entry name" value="BCTRLSENSOR"/>
</dbReference>
<name>A0A1I5M074_9BACT</name>
<evidence type="ECO:0000256" key="5">
    <source>
        <dbReference type="ARBA" id="ARBA00022679"/>
    </source>
</evidence>
<dbReference type="STRING" id="1079859.SAMN04515674_10146"/>
<evidence type="ECO:0000256" key="10">
    <source>
        <dbReference type="ARBA" id="ARBA00023136"/>
    </source>
</evidence>
<dbReference type="EMBL" id="FOXH01000001">
    <property type="protein sequence ID" value="SFP02823.1"/>
    <property type="molecule type" value="Genomic_DNA"/>
</dbReference>